<feature type="domain" description="ENTH" evidence="4">
    <location>
        <begin position="1"/>
        <end position="124"/>
    </location>
</feature>
<proteinExistence type="predicted"/>
<organism evidence="5 6">
    <name type="scientific">Stachybotrys elegans</name>
    <dbReference type="NCBI Taxonomy" id="80388"/>
    <lineage>
        <taxon>Eukaryota</taxon>
        <taxon>Fungi</taxon>
        <taxon>Dikarya</taxon>
        <taxon>Ascomycota</taxon>
        <taxon>Pezizomycotina</taxon>
        <taxon>Sordariomycetes</taxon>
        <taxon>Hypocreomycetidae</taxon>
        <taxon>Hypocreales</taxon>
        <taxon>Stachybotryaceae</taxon>
        <taxon>Stachybotrys</taxon>
    </lineage>
</organism>
<dbReference type="Proteomes" id="UP000813444">
    <property type="component" value="Unassembled WGS sequence"/>
</dbReference>
<evidence type="ECO:0000313" key="5">
    <source>
        <dbReference type="EMBL" id="KAH7313658.1"/>
    </source>
</evidence>
<keyword evidence="6" id="KW-1185">Reference proteome</keyword>
<feature type="region of interest" description="Disordered" evidence="3">
    <location>
        <begin position="504"/>
        <end position="605"/>
    </location>
</feature>
<dbReference type="GO" id="GO:0005905">
    <property type="term" value="C:clathrin-coated pit"/>
    <property type="evidence" value="ECO:0007669"/>
    <property type="project" value="TreeGrafter"/>
</dbReference>
<dbReference type="PROSITE" id="PS50942">
    <property type="entry name" value="ENTH"/>
    <property type="match status" value="1"/>
</dbReference>
<dbReference type="CDD" id="cd16988">
    <property type="entry name" value="ANTH_N_YAP180"/>
    <property type="match status" value="1"/>
</dbReference>
<dbReference type="GO" id="GO:0006900">
    <property type="term" value="P:vesicle budding from membrane"/>
    <property type="evidence" value="ECO:0007669"/>
    <property type="project" value="TreeGrafter"/>
</dbReference>
<feature type="region of interest" description="Disordered" evidence="3">
    <location>
        <begin position="372"/>
        <end position="492"/>
    </location>
</feature>
<dbReference type="PANTHER" id="PTHR22951:SF5">
    <property type="entry name" value="PHOSPHATIDYLINOSITOL-BINDING CLATHRIN ASSEMBLY PROTEIN LAP"/>
    <property type="match status" value="1"/>
</dbReference>
<name>A0A8K0SJ34_9HYPO</name>
<feature type="compositionally biased region" description="Polar residues" evidence="3">
    <location>
        <begin position="286"/>
        <end position="314"/>
    </location>
</feature>
<dbReference type="SUPFAM" id="SSF48464">
    <property type="entry name" value="ENTH/VHS domain"/>
    <property type="match status" value="1"/>
</dbReference>
<dbReference type="InterPro" id="IPR045192">
    <property type="entry name" value="AP180-like"/>
</dbReference>
<dbReference type="InterPro" id="IPR011417">
    <property type="entry name" value="ANTH_dom"/>
</dbReference>
<feature type="compositionally biased region" description="Polar residues" evidence="3">
    <location>
        <begin position="382"/>
        <end position="404"/>
    </location>
</feature>
<feature type="compositionally biased region" description="Polar residues" evidence="3">
    <location>
        <begin position="507"/>
        <end position="529"/>
    </location>
</feature>
<sequence length="647" mass="71082">MSSSFEKSVKGATKIKNAPPKTKYIEHLLVATHAGEAGIAEVFRALQNRLRDSTWTVVFKSLITIHLMIREGSPDVTLSFLAKNRNMLAISNFTDAQTQGRNIRHYCHYLMERTRAYRDTQTDWVRASETRLERLTVDKGLLRETEIVQRQLSALLKCDVLDNEGDTEITVTVFRLLVLDLLALFQVLNQGLINILGHFFEMSKTDAERAMEIYRTFTRQTDFVVAYLSVARQHEHHTRVEVPKLKHAPVHLGKELEDYLRDPDFEINRRQYIAEQEAKRRGGGASSSKPVFKSSQKDSASSPATNNPFPSANGSAPKKETAPVANKGPDPDLIDFFDSIEQNQTTMQVSNQPQQVAAPAPAINAFQQQPQATGLPFPVSNGFAQQPTGGFAPQQTGFQPNQLFQQQPTGGFMQQQQQQPQPQQPQQQQQLQPNFTGAGFGGFTPQQQQPTAGFQPGGLGTIPQGDVASFSNQFSLGGQMNQGAQPGLQPQVTNPFRQSMLMMQPAGAQQTTSPTFSSALNRQSTNPFARSQPVDSSPSTSSMSSPFQSQAPAFQSPAAASPLQPMQTGTNPFARGTPPAQDQRPKTAGGALAPQPTGTNPFRQSAFVDHTTGMGWQNNQTLIGGGIDQLPTMPVFPRPAQQSPWQQ</sequence>
<dbReference type="InterPro" id="IPR013809">
    <property type="entry name" value="ENTH"/>
</dbReference>
<dbReference type="GO" id="GO:0000149">
    <property type="term" value="F:SNARE binding"/>
    <property type="evidence" value="ECO:0007669"/>
    <property type="project" value="TreeGrafter"/>
</dbReference>
<feature type="region of interest" description="Disordered" evidence="3">
    <location>
        <begin position="623"/>
        <end position="647"/>
    </location>
</feature>
<feature type="region of interest" description="Disordered" evidence="3">
    <location>
        <begin position="276"/>
        <end position="335"/>
    </location>
</feature>
<keyword evidence="2" id="KW-0963">Cytoplasm</keyword>
<dbReference type="Gene3D" id="1.25.40.90">
    <property type="match status" value="1"/>
</dbReference>
<dbReference type="FunFam" id="1.25.40.90:FF:000025">
    <property type="entry name" value="ENTH domain protein"/>
    <property type="match status" value="1"/>
</dbReference>
<dbReference type="Pfam" id="PF07651">
    <property type="entry name" value="ANTH"/>
    <property type="match status" value="1"/>
</dbReference>
<dbReference type="AlphaFoldDB" id="A0A8K0SJ34"/>
<evidence type="ECO:0000313" key="6">
    <source>
        <dbReference type="Proteomes" id="UP000813444"/>
    </source>
</evidence>
<feature type="compositionally biased region" description="Low complexity" evidence="3">
    <location>
        <begin position="405"/>
        <end position="454"/>
    </location>
</feature>
<dbReference type="GO" id="GO:0030136">
    <property type="term" value="C:clathrin-coated vesicle"/>
    <property type="evidence" value="ECO:0007669"/>
    <property type="project" value="InterPro"/>
</dbReference>
<accession>A0A8K0SJ34</accession>
<comment type="subcellular location">
    <subcellularLocation>
        <location evidence="1">Cytoplasm</location>
    </subcellularLocation>
</comment>
<gene>
    <name evidence="5" type="ORF">B0I35DRAFT_480330</name>
</gene>
<dbReference type="GO" id="GO:0048268">
    <property type="term" value="P:clathrin coat assembly"/>
    <property type="evidence" value="ECO:0007669"/>
    <property type="project" value="InterPro"/>
</dbReference>
<dbReference type="FunFam" id="1.20.58.150:FF:000004">
    <property type="entry name" value="ENTH domain protein"/>
    <property type="match status" value="1"/>
</dbReference>
<feature type="compositionally biased region" description="Polar residues" evidence="3">
    <location>
        <begin position="469"/>
        <end position="492"/>
    </location>
</feature>
<evidence type="ECO:0000256" key="1">
    <source>
        <dbReference type="ARBA" id="ARBA00004496"/>
    </source>
</evidence>
<protein>
    <submittedName>
        <fullName evidence="5">ANTH domain-containing protein</fullName>
    </submittedName>
</protein>
<dbReference type="SMART" id="SM00273">
    <property type="entry name" value="ENTH"/>
    <property type="match status" value="1"/>
</dbReference>
<dbReference type="GO" id="GO:0005546">
    <property type="term" value="F:phosphatidylinositol-4,5-bisphosphate binding"/>
    <property type="evidence" value="ECO:0007669"/>
    <property type="project" value="TreeGrafter"/>
</dbReference>
<reference evidence="5" key="1">
    <citation type="journal article" date="2021" name="Nat. Commun.">
        <title>Genetic determinants of endophytism in the Arabidopsis root mycobiome.</title>
        <authorList>
            <person name="Mesny F."/>
            <person name="Miyauchi S."/>
            <person name="Thiergart T."/>
            <person name="Pickel B."/>
            <person name="Atanasova L."/>
            <person name="Karlsson M."/>
            <person name="Huettel B."/>
            <person name="Barry K.W."/>
            <person name="Haridas S."/>
            <person name="Chen C."/>
            <person name="Bauer D."/>
            <person name="Andreopoulos W."/>
            <person name="Pangilinan J."/>
            <person name="LaButti K."/>
            <person name="Riley R."/>
            <person name="Lipzen A."/>
            <person name="Clum A."/>
            <person name="Drula E."/>
            <person name="Henrissat B."/>
            <person name="Kohler A."/>
            <person name="Grigoriev I.V."/>
            <person name="Martin F.M."/>
            <person name="Hacquard S."/>
        </authorList>
    </citation>
    <scope>NUCLEOTIDE SEQUENCE</scope>
    <source>
        <strain evidence="5">MPI-CAGE-CH-0235</strain>
    </source>
</reference>
<evidence type="ECO:0000256" key="2">
    <source>
        <dbReference type="ARBA" id="ARBA00022490"/>
    </source>
</evidence>
<dbReference type="GO" id="GO:0072583">
    <property type="term" value="P:clathrin-dependent endocytosis"/>
    <property type="evidence" value="ECO:0007669"/>
    <property type="project" value="InterPro"/>
</dbReference>
<evidence type="ECO:0000256" key="3">
    <source>
        <dbReference type="SAM" id="MobiDB-lite"/>
    </source>
</evidence>
<dbReference type="EMBL" id="JAGPNK010000009">
    <property type="protein sequence ID" value="KAH7313658.1"/>
    <property type="molecule type" value="Genomic_DNA"/>
</dbReference>
<dbReference type="InterPro" id="IPR008942">
    <property type="entry name" value="ENTH_VHS"/>
</dbReference>
<feature type="compositionally biased region" description="Low complexity" evidence="3">
    <location>
        <begin position="531"/>
        <end position="567"/>
    </location>
</feature>
<dbReference type="GO" id="GO:0032050">
    <property type="term" value="F:clathrin heavy chain binding"/>
    <property type="evidence" value="ECO:0007669"/>
    <property type="project" value="TreeGrafter"/>
</dbReference>
<dbReference type="PANTHER" id="PTHR22951">
    <property type="entry name" value="CLATHRIN ASSEMBLY PROTEIN"/>
    <property type="match status" value="1"/>
</dbReference>
<dbReference type="GO" id="GO:0005545">
    <property type="term" value="F:1-phosphatidylinositol binding"/>
    <property type="evidence" value="ECO:0007669"/>
    <property type="project" value="InterPro"/>
</dbReference>
<dbReference type="InterPro" id="IPR014712">
    <property type="entry name" value="ANTH_dom_sf"/>
</dbReference>
<dbReference type="Gene3D" id="1.20.58.150">
    <property type="entry name" value="ANTH domain"/>
    <property type="match status" value="1"/>
</dbReference>
<dbReference type="OrthoDB" id="44015at2759"/>
<dbReference type="SUPFAM" id="SSF89009">
    <property type="entry name" value="GAT-like domain"/>
    <property type="match status" value="1"/>
</dbReference>
<comment type="caution">
    <text evidence="5">The sequence shown here is derived from an EMBL/GenBank/DDBJ whole genome shotgun (WGS) entry which is preliminary data.</text>
</comment>
<evidence type="ECO:0000259" key="4">
    <source>
        <dbReference type="PROSITE" id="PS50942"/>
    </source>
</evidence>